<evidence type="ECO:0000259" key="4">
    <source>
        <dbReference type="Pfam" id="PF00891"/>
    </source>
</evidence>
<keyword evidence="2" id="KW-0808">Transferase</keyword>
<dbReference type="SUPFAM" id="SSF53335">
    <property type="entry name" value="S-adenosyl-L-methionine-dependent methyltransferases"/>
    <property type="match status" value="1"/>
</dbReference>
<accession>A0A4Q4MYQ9</accession>
<evidence type="ECO:0000313" key="6">
    <source>
        <dbReference type="Proteomes" id="UP000291422"/>
    </source>
</evidence>
<dbReference type="EMBL" id="PDXD01000081">
    <property type="protein sequence ID" value="RYN63883.1"/>
    <property type="molecule type" value="Genomic_DNA"/>
</dbReference>
<dbReference type="PROSITE" id="PS51683">
    <property type="entry name" value="SAM_OMT_II"/>
    <property type="match status" value="1"/>
</dbReference>
<dbReference type="InterPro" id="IPR029063">
    <property type="entry name" value="SAM-dependent_MTases_sf"/>
</dbReference>
<keyword evidence="1" id="KW-0489">Methyltransferase</keyword>
<keyword evidence="3" id="KW-0949">S-adenosyl-L-methionine</keyword>
<name>A0A4Q4MYQ9_ALTAL</name>
<sequence length="290" mass="33012">MTRHIFREPAPGFVAHTAASALLSRDSVTRDVVGLITDEMWPAGLKVPEALARWPNSQEPEETGFSMANAQGPEEQKKSMWSVFEEDAERARRFGVCMSVENSAMPFPLEELEWQGLVVDIGGGVGFNAFNLAEKHQNARFIVEDLSKTVQQGRLLLPKQLKDRVDFMEHDFFSPQPVKDADIYFFRRIFHDWSDKHAVEIIRSLIPALKPGARVRVNELLVPKPGELPREIEKMARNSDFAMLALLNGKERNNEEWQALFRAASDKFRFGFCKITPPGLMAVIEFIWEP</sequence>
<dbReference type="Gene3D" id="3.40.50.150">
    <property type="entry name" value="Vaccinia Virus protein VP39"/>
    <property type="match status" value="1"/>
</dbReference>
<organism evidence="5 6">
    <name type="scientific">Alternaria alternata</name>
    <name type="common">Alternaria rot fungus</name>
    <name type="synonym">Torula alternata</name>
    <dbReference type="NCBI Taxonomy" id="5599"/>
    <lineage>
        <taxon>Eukaryota</taxon>
        <taxon>Fungi</taxon>
        <taxon>Dikarya</taxon>
        <taxon>Ascomycota</taxon>
        <taxon>Pezizomycotina</taxon>
        <taxon>Dothideomycetes</taxon>
        <taxon>Pleosporomycetidae</taxon>
        <taxon>Pleosporales</taxon>
        <taxon>Pleosporineae</taxon>
        <taxon>Pleosporaceae</taxon>
        <taxon>Alternaria</taxon>
        <taxon>Alternaria sect. Alternaria</taxon>
        <taxon>Alternaria alternata complex</taxon>
    </lineage>
</organism>
<evidence type="ECO:0000256" key="1">
    <source>
        <dbReference type="ARBA" id="ARBA00022603"/>
    </source>
</evidence>
<dbReference type="PANTHER" id="PTHR43712">
    <property type="entry name" value="PUTATIVE (AFU_ORTHOLOGUE AFUA_4G14580)-RELATED"/>
    <property type="match status" value="1"/>
</dbReference>
<dbReference type="PANTHER" id="PTHR43712:SF16">
    <property type="entry name" value="O-METHYLTRANSFERASE ELCB"/>
    <property type="match status" value="1"/>
</dbReference>
<comment type="caution">
    <text evidence="5">The sequence shown here is derived from an EMBL/GenBank/DDBJ whole genome shotgun (WGS) entry which is preliminary data.</text>
</comment>
<proteinExistence type="predicted"/>
<reference evidence="6" key="1">
    <citation type="journal article" date="2019" name="bioRxiv">
        <title>Genomics, evolutionary history and diagnostics of the Alternaria alternata species group including apple and Asian pear pathotypes.</title>
        <authorList>
            <person name="Armitage A.D."/>
            <person name="Cockerton H.M."/>
            <person name="Sreenivasaprasad S."/>
            <person name="Woodhall J.W."/>
            <person name="Lane C.R."/>
            <person name="Harrison R.J."/>
            <person name="Clarkson J.P."/>
        </authorList>
    </citation>
    <scope>NUCLEOTIDE SEQUENCE [LARGE SCALE GENOMIC DNA]</scope>
    <source>
        <strain evidence="6">FERA 1177</strain>
    </source>
</reference>
<dbReference type="CDD" id="cd02440">
    <property type="entry name" value="AdoMet_MTases"/>
    <property type="match status" value="1"/>
</dbReference>
<dbReference type="GO" id="GO:0008171">
    <property type="term" value="F:O-methyltransferase activity"/>
    <property type="evidence" value="ECO:0007669"/>
    <property type="project" value="InterPro"/>
</dbReference>
<dbReference type="Pfam" id="PF00891">
    <property type="entry name" value="Methyltransf_2"/>
    <property type="match status" value="1"/>
</dbReference>
<gene>
    <name evidence="5" type="ORF">AA0117_g12679</name>
</gene>
<dbReference type="AlphaFoldDB" id="A0A4Q4MYQ9"/>
<dbReference type="InterPro" id="IPR001077">
    <property type="entry name" value="COMT_C"/>
</dbReference>
<dbReference type="InterPro" id="IPR016461">
    <property type="entry name" value="COMT-like"/>
</dbReference>
<dbReference type="GO" id="GO:0032259">
    <property type="term" value="P:methylation"/>
    <property type="evidence" value="ECO:0007669"/>
    <property type="project" value="UniProtKB-KW"/>
</dbReference>
<feature type="domain" description="O-methyltransferase C-terminal" evidence="4">
    <location>
        <begin position="110"/>
        <end position="264"/>
    </location>
</feature>
<evidence type="ECO:0000256" key="3">
    <source>
        <dbReference type="ARBA" id="ARBA00022691"/>
    </source>
</evidence>
<evidence type="ECO:0000313" key="5">
    <source>
        <dbReference type="EMBL" id="RYN63883.1"/>
    </source>
</evidence>
<evidence type="ECO:0000256" key="2">
    <source>
        <dbReference type="ARBA" id="ARBA00022679"/>
    </source>
</evidence>
<protein>
    <recommendedName>
        <fullName evidence="4">O-methyltransferase C-terminal domain-containing protein</fullName>
    </recommendedName>
</protein>
<dbReference type="VEuPathDB" id="FungiDB:CC77DRAFT_695318"/>
<dbReference type="Proteomes" id="UP000291422">
    <property type="component" value="Unassembled WGS sequence"/>
</dbReference>